<keyword evidence="8" id="KW-1185">Reference proteome</keyword>
<comment type="subcellular location">
    <subcellularLocation>
        <location evidence="1">Cell membrane</location>
    </subcellularLocation>
</comment>
<evidence type="ECO:0000256" key="2">
    <source>
        <dbReference type="ARBA" id="ARBA00007531"/>
    </source>
</evidence>
<dbReference type="AlphaFoldDB" id="A0A1X0IMR2"/>
<organism evidence="7 8">
    <name type="scientific">Mycolicibacterium rhodesiae</name>
    <name type="common">Mycobacterium rhodesiae</name>
    <dbReference type="NCBI Taxonomy" id="36814"/>
    <lineage>
        <taxon>Bacteria</taxon>
        <taxon>Bacillati</taxon>
        <taxon>Actinomycetota</taxon>
        <taxon>Actinomycetes</taxon>
        <taxon>Mycobacteriales</taxon>
        <taxon>Mycobacteriaceae</taxon>
        <taxon>Mycolicibacterium</taxon>
    </lineage>
</organism>
<sequence length="139" mass="14773">MKRLWIPLVVLLVLTTGGFTVSRLHGIFGSEKSLSYGDTTKDKGTPADAKHMKYEVFGPPGTPALVSYFGEDGNPKHENVILPWSLEFPISAEGDIGSVAAQGESSTIGCRITMGGVVKSEESATHEVSTFVSCLLKAS</sequence>
<keyword evidence="6" id="KW-0472">Membrane</keyword>
<evidence type="ECO:0000256" key="5">
    <source>
        <dbReference type="ARBA" id="ARBA00022989"/>
    </source>
</evidence>
<dbReference type="Proteomes" id="UP000192534">
    <property type="component" value="Unassembled WGS sequence"/>
</dbReference>
<accession>A0A1X0IMR2</accession>
<evidence type="ECO:0000313" key="8">
    <source>
        <dbReference type="Proteomes" id="UP000192534"/>
    </source>
</evidence>
<dbReference type="Gene3D" id="2.60.40.2880">
    <property type="entry name" value="MmpS1-5, C-terminal soluble domain"/>
    <property type="match status" value="1"/>
</dbReference>
<comment type="caution">
    <text evidence="7">The sequence shown here is derived from an EMBL/GenBank/DDBJ whole genome shotgun (WGS) entry which is preliminary data.</text>
</comment>
<evidence type="ECO:0000256" key="3">
    <source>
        <dbReference type="ARBA" id="ARBA00022475"/>
    </source>
</evidence>
<evidence type="ECO:0000256" key="6">
    <source>
        <dbReference type="ARBA" id="ARBA00023136"/>
    </source>
</evidence>
<dbReference type="EMBL" id="MVIH01000015">
    <property type="protein sequence ID" value="ORB49277.1"/>
    <property type="molecule type" value="Genomic_DNA"/>
</dbReference>
<proteinExistence type="inferred from homology"/>
<keyword evidence="5" id="KW-1133">Transmembrane helix</keyword>
<comment type="similarity">
    <text evidence="2">Belongs to the MmpS family.</text>
</comment>
<dbReference type="GO" id="GO:0005886">
    <property type="term" value="C:plasma membrane"/>
    <property type="evidence" value="ECO:0007669"/>
    <property type="project" value="UniProtKB-SubCell"/>
</dbReference>
<keyword evidence="3" id="KW-1003">Cell membrane</keyword>
<dbReference type="RefSeq" id="WP_083121787.1">
    <property type="nucleotide sequence ID" value="NZ_JACKUO010000035.1"/>
</dbReference>
<protein>
    <submittedName>
        <fullName evidence="7">Uncharacterized protein</fullName>
    </submittedName>
</protein>
<reference evidence="7 8" key="1">
    <citation type="submission" date="2016-12" db="EMBL/GenBank/DDBJ databases">
        <title>The new phylogeny of genus Mycobacterium.</title>
        <authorList>
            <person name="Tortoli E."/>
            <person name="Trovato A."/>
            <person name="Cirillo D.M."/>
        </authorList>
    </citation>
    <scope>NUCLEOTIDE SEQUENCE [LARGE SCALE GENOMIC DNA]</scope>
    <source>
        <strain evidence="7 8">DSM 44223</strain>
    </source>
</reference>
<dbReference type="InterPro" id="IPR038468">
    <property type="entry name" value="MmpS_C"/>
</dbReference>
<dbReference type="InterPro" id="IPR008693">
    <property type="entry name" value="MmpS"/>
</dbReference>
<gene>
    <name evidence="7" type="ORF">BST42_23730</name>
</gene>
<keyword evidence="4" id="KW-0812">Transmembrane</keyword>
<evidence type="ECO:0000256" key="4">
    <source>
        <dbReference type="ARBA" id="ARBA00022692"/>
    </source>
</evidence>
<evidence type="ECO:0000256" key="1">
    <source>
        <dbReference type="ARBA" id="ARBA00004236"/>
    </source>
</evidence>
<dbReference type="Pfam" id="PF05423">
    <property type="entry name" value="Mycobact_memb"/>
    <property type="match status" value="1"/>
</dbReference>
<evidence type="ECO:0000313" key="7">
    <source>
        <dbReference type="EMBL" id="ORB49277.1"/>
    </source>
</evidence>
<name>A0A1X0IMR2_MYCRH</name>